<comment type="caution">
    <text evidence="1">The sequence shown here is derived from an EMBL/GenBank/DDBJ whole genome shotgun (WGS) entry which is preliminary data.</text>
</comment>
<evidence type="ECO:0000313" key="1">
    <source>
        <dbReference type="EMBL" id="EPR41904.1"/>
    </source>
</evidence>
<protein>
    <submittedName>
        <fullName evidence="1">Uncharacterized protein</fullName>
    </submittedName>
</protein>
<proteinExistence type="predicted"/>
<keyword evidence="2" id="KW-1185">Reference proteome</keyword>
<organism evidence="1 2">
    <name type="scientific">Desulfococcus multivorans DSM 2059</name>
    <dbReference type="NCBI Taxonomy" id="1121405"/>
    <lineage>
        <taxon>Bacteria</taxon>
        <taxon>Pseudomonadati</taxon>
        <taxon>Thermodesulfobacteriota</taxon>
        <taxon>Desulfobacteria</taxon>
        <taxon>Desulfobacterales</taxon>
        <taxon>Desulfococcaceae</taxon>
        <taxon>Desulfococcus</taxon>
    </lineage>
</organism>
<evidence type="ECO:0000313" key="2">
    <source>
        <dbReference type="Proteomes" id="UP000014977"/>
    </source>
</evidence>
<reference evidence="1 2" key="1">
    <citation type="journal article" date="2013" name="Genome Announc.">
        <title>Draft genome sequences for three mercury-methylating, sulfate-reducing bacteria.</title>
        <authorList>
            <person name="Brown S.D."/>
            <person name="Hurt R.A.Jr."/>
            <person name="Gilmour C.C."/>
            <person name="Elias D.A."/>
        </authorList>
    </citation>
    <scope>NUCLEOTIDE SEQUENCE [LARGE SCALE GENOMIC DNA]</scope>
    <source>
        <strain evidence="1 2">DSM 2059</strain>
    </source>
</reference>
<gene>
    <name evidence="1" type="ORF">dsmv_1903</name>
</gene>
<dbReference type="EMBL" id="ATHJ01000071">
    <property type="protein sequence ID" value="EPR41904.1"/>
    <property type="molecule type" value="Genomic_DNA"/>
</dbReference>
<dbReference type="Proteomes" id="UP000014977">
    <property type="component" value="Unassembled WGS sequence"/>
</dbReference>
<dbReference type="AlphaFoldDB" id="S7V5G9"/>
<sequence length="43" mass="4886">MVQAGIRARPPDGEKIDLISEKDLSPHLKPLIEKDIVLLYEED</sequence>
<accession>S7V5G9</accession>
<name>S7V5G9_DESML</name>